<reference evidence="2 4" key="1">
    <citation type="submission" date="2016-10" db="EMBL/GenBank/DDBJ databases">
        <authorList>
            <person name="Varghese N."/>
            <person name="Submissions S."/>
        </authorList>
    </citation>
    <scope>NUCLEOTIDE SEQUENCE [LARGE SCALE GENOMIC DNA]</scope>
    <source>
        <strain evidence="2 4">GMCC 1.11211</strain>
    </source>
</reference>
<dbReference type="Proteomes" id="UP000199681">
    <property type="component" value="Unassembled WGS sequence"/>
</dbReference>
<dbReference type="STRING" id="995038.SAMN05216274_107161"/>
<evidence type="ECO:0000256" key="1">
    <source>
        <dbReference type="SAM" id="SignalP"/>
    </source>
</evidence>
<sequence length="292" mass="31583">MDRREFLTLSSAGAATLGFSALGAPGALAATAPILPGEVSRLSNVLTQKGKKLYDNIEVDIGGDRARLFIPQTVSRNSTASIGAVWFYHAASSSHNALNGGFKYPGELVVDQNAIAICINAGGTQYTNSVATNAQKNAWTYLNALYTVRRNFLRATSFGGSLACYTYGKKLIPYIRGLYMVNGLYDNEWLYAYDTKNQAHVGDAYNNDLTLIKGTNPARISATPWTNSRVKVLVSDDAHPDNVVIPSRNGLALINKIAPVATAAEVMYHTLAHDTPGFAHTDMIKTFAQWSI</sequence>
<protein>
    <submittedName>
        <fullName evidence="2">Tat (Twin-arginine translocation) pathway signal sequence</fullName>
    </submittedName>
    <submittedName>
        <fullName evidence="3">Twin-arginine translocation signal domain-containing protein</fullName>
    </submittedName>
</protein>
<evidence type="ECO:0000313" key="4">
    <source>
        <dbReference type="Proteomes" id="UP000199681"/>
    </source>
</evidence>
<dbReference type="EMBL" id="FOPW01000007">
    <property type="protein sequence ID" value="SFH54117.1"/>
    <property type="molecule type" value="Genomic_DNA"/>
</dbReference>
<dbReference type="Proteomes" id="UP000297963">
    <property type="component" value="Unassembled WGS sequence"/>
</dbReference>
<gene>
    <name evidence="3" type="ORF">E3O11_02365</name>
    <name evidence="2" type="ORF">SAMN05216274_107161</name>
</gene>
<dbReference type="InterPro" id="IPR006311">
    <property type="entry name" value="TAT_signal"/>
</dbReference>
<feature type="chain" id="PRO_5044559393" evidence="1">
    <location>
        <begin position="30"/>
        <end position="292"/>
    </location>
</feature>
<feature type="signal peptide" evidence="1">
    <location>
        <begin position="1"/>
        <end position="29"/>
    </location>
</feature>
<dbReference type="AlphaFoldDB" id="A0A1I3AVL4"/>
<dbReference type="PROSITE" id="PS51318">
    <property type="entry name" value="TAT"/>
    <property type="match status" value="1"/>
</dbReference>
<keyword evidence="4" id="KW-1185">Reference proteome</keyword>
<dbReference type="NCBIfam" id="TIGR01409">
    <property type="entry name" value="TAT_signal_seq"/>
    <property type="match status" value="1"/>
</dbReference>
<dbReference type="InterPro" id="IPR019546">
    <property type="entry name" value="TAT_signal_bac_arc"/>
</dbReference>
<proteinExistence type="predicted"/>
<accession>A0A1I3AVL4</accession>
<organism evidence="3 5">
    <name type="scientific">Cryobacterium levicorallinum</name>
    <dbReference type="NCBI Taxonomy" id="995038"/>
    <lineage>
        <taxon>Bacteria</taxon>
        <taxon>Bacillati</taxon>
        <taxon>Actinomycetota</taxon>
        <taxon>Actinomycetes</taxon>
        <taxon>Micrococcales</taxon>
        <taxon>Microbacteriaceae</taxon>
        <taxon>Cryobacterium</taxon>
    </lineage>
</organism>
<evidence type="ECO:0000313" key="5">
    <source>
        <dbReference type="Proteomes" id="UP000297963"/>
    </source>
</evidence>
<comment type="caution">
    <text evidence="3">The sequence shown here is derived from an EMBL/GenBank/DDBJ whole genome shotgun (WGS) entry which is preliminary data.</text>
</comment>
<name>A0A1I3AVL4_9MICO</name>
<keyword evidence="1" id="KW-0732">Signal</keyword>
<reference evidence="3 5" key="2">
    <citation type="submission" date="2019-03" db="EMBL/GenBank/DDBJ databases">
        <title>Genomics of glacier-inhabiting Cryobacterium strains.</title>
        <authorList>
            <person name="Liu Q."/>
            <person name="Xin Y.-H."/>
        </authorList>
    </citation>
    <scope>NUCLEOTIDE SEQUENCE [LARGE SCALE GENOMIC DNA]</scope>
    <source>
        <strain evidence="3 5">Hh34</strain>
    </source>
</reference>
<dbReference type="EMBL" id="SOFE01000004">
    <property type="protein sequence ID" value="TFB87945.1"/>
    <property type="molecule type" value="Genomic_DNA"/>
</dbReference>
<evidence type="ECO:0000313" key="2">
    <source>
        <dbReference type="EMBL" id="SFH54117.1"/>
    </source>
</evidence>
<evidence type="ECO:0000313" key="3">
    <source>
        <dbReference type="EMBL" id="TFB87945.1"/>
    </source>
</evidence>